<dbReference type="InterPro" id="IPR000276">
    <property type="entry name" value="GPCR_Rhodpsn"/>
</dbReference>
<evidence type="ECO:0000256" key="3">
    <source>
        <dbReference type="ARBA" id="ARBA00022692"/>
    </source>
</evidence>
<dbReference type="SMART" id="SM01381">
    <property type="entry name" value="7TM_GPCR_Srsx"/>
    <property type="match status" value="1"/>
</dbReference>
<comment type="caution">
    <text evidence="11">The sequence shown here is derived from an EMBL/GenBank/DDBJ whole genome shotgun (WGS) entry which is preliminary data.</text>
</comment>
<feature type="transmembrane region" description="Helical" evidence="9">
    <location>
        <begin position="16"/>
        <end position="43"/>
    </location>
</feature>
<dbReference type="Pfam" id="PF00001">
    <property type="entry name" value="7tm_1"/>
    <property type="match status" value="1"/>
</dbReference>
<keyword evidence="8" id="KW-0807">Transducer</keyword>
<evidence type="ECO:0000313" key="13">
    <source>
        <dbReference type="Proteomes" id="UP000663828"/>
    </source>
</evidence>
<evidence type="ECO:0000256" key="9">
    <source>
        <dbReference type="SAM" id="Phobius"/>
    </source>
</evidence>
<protein>
    <recommendedName>
        <fullName evidence="10">G-protein coupled receptors family 1 profile domain-containing protein</fullName>
    </recommendedName>
</protein>
<feature type="transmembrane region" description="Helical" evidence="9">
    <location>
        <begin position="94"/>
        <end position="121"/>
    </location>
</feature>
<evidence type="ECO:0000256" key="7">
    <source>
        <dbReference type="ARBA" id="ARBA00023170"/>
    </source>
</evidence>
<dbReference type="SUPFAM" id="SSF81321">
    <property type="entry name" value="Family A G protein-coupled receptor-like"/>
    <property type="match status" value="1"/>
</dbReference>
<evidence type="ECO:0000259" key="10">
    <source>
        <dbReference type="PROSITE" id="PS50262"/>
    </source>
</evidence>
<evidence type="ECO:0000256" key="5">
    <source>
        <dbReference type="ARBA" id="ARBA00023040"/>
    </source>
</evidence>
<evidence type="ECO:0000256" key="8">
    <source>
        <dbReference type="ARBA" id="ARBA00023224"/>
    </source>
</evidence>
<feature type="transmembrane region" description="Helical" evidence="9">
    <location>
        <begin position="55"/>
        <end position="79"/>
    </location>
</feature>
<keyword evidence="4 9" id="KW-1133">Transmembrane helix</keyword>
<evidence type="ECO:0000256" key="6">
    <source>
        <dbReference type="ARBA" id="ARBA00023136"/>
    </source>
</evidence>
<dbReference type="AlphaFoldDB" id="A0A815ETJ9"/>
<dbReference type="Proteomes" id="UP000663852">
    <property type="component" value="Unassembled WGS sequence"/>
</dbReference>
<feature type="transmembrane region" description="Helical" evidence="9">
    <location>
        <begin position="251"/>
        <end position="273"/>
    </location>
</feature>
<evidence type="ECO:0000313" key="14">
    <source>
        <dbReference type="Proteomes" id="UP000663852"/>
    </source>
</evidence>
<keyword evidence="13" id="KW-1185">Reference proteome</keyword>
<dbReference type="PRINTS" id="PR00237">
    <property type="entry name" value="GPCRRHODOPSN"/>
</dbReference>
<comment type="subcellular location">
    <subcellularLocation>
        <location evidence="1">Cell membrane</location>
        <topology evidence="1">Multi-pass membrane protein</topology>
    </subcellularLocation>
</comment>
<evidence type="ECO:0000256" key="4">
    <source>
        <dbReference type="ARBA" id="ARBA00022989"/>
    </source>
</evidence>
<evidence type="ECO:0000313" key="12">
    <source>
        <dbReference type="EMBL" id="CAF1433493.1"/>
    </source>
</evidence>
<keyword evidence="5" id="KW-0297">G-protein coupled receptor</keyword>
<keyword evidence="2" id="KW-1003">Cell membrane</keyword>
<accession>A0A815ETJ9</accession>
<feature type="transmembrane region" description="Helical" evidence="9">
    <location>
        <begin position="172"/>
        <end position="196"/>
    </location>
</feature>
<sequence length="323" mass="36508">MTSNVSLETPLIDSHIGLYITIIVSSLSMIISTFACILIIFLTIITPKLHSPTNLLVSSTCLSTLVYLIISIVNSFIFYTDSNSTDWSCRIRAYAYYVSLNLVIYSYVIQAISRLFWTVLYKYRYLLTMKCHIRLLILKTIISTLLPLSTLITDHVIFRPLKLCVVPMKYTIHVFYLLSVGFLIPLLIITILYAIIYRHIIRSTANFRRATRDAEIARNILILLGIFLLGGIPTVIYVIVSNKTVSSPRSLFLLAVTAPSVAVASERIMSILLNKEIRKALTIQWTARFASDRLSTTGVQPLIFINQSAGRVAYISKLQEIRS</sequence>
<dbReference type="EMBL" id="CAJNOJ010000230">
    <property type="protein sequence ID" value="CAF1316582.1"/>
    <property type="molecule type" value="Genomic_DNA"/>
</dbReference>
<gene>
    <name evidence="11" type="ORF">EDS130_LOCUS31433</name>
    <name evidence="12" type="ORF">XAT740_LOCUS35912</name>
</gene>
<evidence type="ECO:0000256" key="1">
    <source>
        <dbReference type="ARBA" id="ARBA00004651"/>
    </source>
</evidence>
<dbReference type="OrthoDB" id="10040522at2759"/>
<feature type="domain" description="G-protein coupled receptors family 1 profile" evidence="10">
    <location>
        <begin position="35"/>
        <end position="273"/>
    </location>
</feature>
<dbReference type="PROSITE" id="PS50262">
    <property type="entry name" value="G_PROTEIN_RECEP_F1_2"/>
    <property type="match status" value="1"/>
</dbReference>
<name>A0A815ETJ9_ADIRI</name>
<dbReference type="PANTHER" id="PTHR24228">
    <property type="entry name" value="B2 BRADYKININ RECEPTOR/ANGIOTENSIN II RECEPTOR"/>
    <property type="match status" value="1"/>
</dbReference>
<dbReference type="GO" id="GO:0005886">
    <property type="term" value="C:plasma membrane"/>
    <property type="evidence" value="ECO:0007669"/>
    <property type="project" value="UniProtKB-SubCell"/>
</dbReference>
<dbReference type="Gene3D" id="1.20.1070.10">
    <property type="entry name" value="Rhodopsin 7-helix transmembrane proteins"/>
    <property type="match status" value="1"/>
</dbReference>
<dbReference type="InterPro" id="IPR017452">
    <property type="entry name" value="GPCR_Rhodpsn_7TM"/>
</dbReference>
<proteinExistence type="predicted"/>
<dbReference type="Proteomes" id="UP000663828">
    <property type="component" value="Unassembled WGS sequence"/>
</dbReference>
<keyword evidence="3 9" id="KW-0812">Transmembrane</keyword>
<keyword evidence="6 9" id="KW-0472">Membrane</keyword>
<feature type="transmembrane region" description="Helical" evidence="9">
    <location>
        <begin position="133"/>
        <end position="152"/>
    </location>
</feature>
<dbReference type="EMBL" id="CAJNOR010003639">
    <property type="protein sequence ID" value="CAF1433493.1"/>
    <property type="molecule type" value="Genomic_DNA"/>
</dbReference>
<dbReference type="PANTHER" id="PTHR24228:SF59">
    <property type="entry name" value="NEUROPEPTIDE RECEPTOR 15"/>
    <property type="match status" value="1"/>
</dbReference>
<reference evidence="11" key="1">
    <citation type="submission" date="2021-02" db="EMBL/GenBank/DDBJ databases">
        <authorList>
            <person name="Nowell W R."/>
        </authorList>
    </citation>
    <scope>NUCLEOTIDE SEQUENCE</scope>
</reference>
<keyword evidence="7" id="KW-0675">Receptor</keyword>
<dbReference type="GO" id="GO:0004930">
    <property type="term" value="F:G protein-coupled receptor activity"/>
    <property type="evidence" value="ECO:0007669"/>
    <property type="project" value="UniProtKB-KW"/>
</dbReference>
<evidence type="ECO:0000313" key="11">
    <source>
        <dbReference type="EMBL" id="CAF1316582.1"/>
    </source>
</evidence>
<organism evidence="11 14">
    <name type="scientific">Adineta ricciae</name>
    <name type="common">Rotifer</name>
    <dbReference type="NCBI Taxonomy" id="249248"/>
    <lineage>
        <taxon>Eukaryota</taxon>
        <taxon>Metazoa</taxon>
        <taxon>Spiralia</taxon>
        <taxon>Gnathifera</taxon>
        <taxon>Rotifera</taxon>
        <taxon>Eurotatoria</taxon>
        <taxon>Bdelloidea</taxon>
        <taxon>Adinetida</taxon>
        <taxon>Adinetidae</taxon>
        <taxon>Adineta</taxon>
    </lineage>
</organism>
<feature type="transmembrane region" description="Helical" evidence="9">
    <location>
        <begin position="216"/>
        <end position="239"/>
    </location>
</feature>
<evidence type="ECO:0000256" key="2">
    <source>
        <dbReference type="ARBA" id="ARBA00022475"/>
    </source>
</evidence>